<dbReference type="EMBL" id="JAAKFY010000010">
    <property type="protein sequence ID" value="KAF3851455.1"/>
    <property type="molecule type" value="Genomic_DNA"/>
</dbReference>
<organism evidence="8 9">
    <name type="scientific">Dissostichus mawsoni</name>
    <name type="common">Antarctic cod</name>
    <dbReference type="NCBI Taxonomy" id="36200"/>
    <lineage>
        <taxon>Eukaryota</taxon>
        <taxon>Metazoa</taxon>
        <taxon>Chordata</taxon>
        <taxon>Craniata</taxon>
        <taxon>Vertebrata</taxon>
        <taxon>Euteleostomi</taxon>
        <taxon>Actinopterygii</taxon>
        <taxon>Neopterygii</taxon>
        <taxon>Teleostei</taxon>
        <taxon>Neoteleostei</taxon>
        <taxon>Acanthomorphata</taxon>
        <taxon>Eupercaria</taxon>
        <taxon>Perciformes</taxon>
        <taxon>Notothenioidei</taxon>
        <taxon>Nototheniidae</taxon>
        <taxon>Dissostichus</taxon>
    </lineage>
</organism>
<evidence type="ECO:0000313" key="8">
    <source>
        <dbReference type="EMBL" id="KAF3851455.1"/>
    </source>
</evidence>
<dbReference type="PANTHER" id="PTHR12015:SF203">
    <property type="entry name" value="CHEMOKINE INTERLEUKIN-8-LIKE DOMAIN-CONTAINING PROTEIN"/>
    <property type="match status" value="1"/>
</dbReference>
<accession>A0A7J5YPX2</accession>
<comment type="similarity">
    <text evidence="2 6">Belongs to the intercrine alpha (chemokine CxC) family.</text>
</comment>
<keyword evidence="9" id="KW-1185">Reference proteome</keyword>
<dbReference type="GO" id="GO:0008009">
    <property type="term" value="F:chemokine activity"/>
    <property type="evidence" value="ECO:0007669"/>
    <property type="project" value="InterPro"/>
</dbReference>
<keyword evidence="6" id="KW-0145">Chemotaxis</keyword>
<dbReference type="InterPro" id="IPR001811">
    <property type="entry name" value="Chemokine_IL8-like_dom"/>
</dbReference>
<dbReference type="SMART" id="SM00199">
    <property type="entry name" value="SCY"/>
    <property type="match status" value="2"/>
</dbReference>
<evidence type="ECO:0000259" key="7">
    <source>
        <dbReference type="SMART" id="SM00199"/>
    </source>
</evidence>
<evidence type="ECO:0000256" key="6">
    <source>
        <dbReference type="RuleBase" id="RU361149"/>
    </source>
</evidence>
<evidence type="ECO:0000313" key="9">
    <source>
        <dbReference type="Proteomes" id="UP000518266"/>
    </source>
</evidence>
<evidence type="ECO:0000256" key="4">
    <source>
        <dbReference type="ARBA" id="ARBA00022525"/>
    </source>
</evidence>
<evidence type="ECO:0000256" key="5">
    <source>
        <dbReference type="ARBA" id="ARBA00023157"/>
    </source>
</evidence>
<dbReference type="Pfam" id="PF00048">
    <property type="entry name" value="IL8"/>
    <property type="match status" value="2"/>
</dbReference>
<comment type="caution">
    <text evidence="8">The sequence shown here is derived from an EMBL/GenBank/DDBJ whole genome shotgun (WGS) entry which is preliminary data.</text>
</comment>
<dbReference type="InterPro" id="IPR036048">
    <property type="entry name" value="Interleukin_8-like_sf"/>
</dbReference>
<dbReference type="InterPro" id="IPR001089">
    <property type="entry name" value="Chemokine_CXC"/>
</dbReference>
<dbReference type="Gene3D" id="2.40.50.40">
    <property type="match status" value="2"/>
</dbReference>
<dbReference type="InterPro" id="IPR039809">
    <property type="entry name" value="Chemokine_b/g/d"/>
</dbReference>
<proteinExistence type="inferred from homology"/>
<dbReference type="InterPro" id="IPR018048">
    <property type="entry name" value="Chemokine_CXC_CS"/>
</dbReference>
<dbReference type="PRINTS" id="PR00437">
    <property type="entry name" value="SMALLCYTKCXC"/>
</dbReference>
<dbReference type="PANTHER" id="PTHR12015">
    <property type="entry name" value="SMALL INDUCIBLE CYTOKINE A"/>
    <property type="match status" value="1"/>
</dbReference>
<evidence type="ECO:0000256" key="2">
    <source>
        <dbReference type="ARBA" id="ARBA00010665"/>
    </source>
</evidence>
<protein>
    <recommendedName>
        <fullName evidence="6">C-X-C motif chemokine</fullName>
    </recommendedName>
</protein>
<keyword evidence="4 6" id="KW-0964">Secreted</keyword>
<dbReference type="AlphaFoldDB" id="A0A7J5YPX2"/>
<dbReference type="Proteomes" id="UP000518266">
    <property type="component" value="Unassembled WGS sequence"/>
</dbReference>
<dbReference type="InterPro" id="IPR033899">
    <property type="entry name" value="CXC_Chemokine_domain"/>
</dbReference>
<dbReference type="CDD" id="cd00273">
    <property type="entry name" value="Chemokine_CXC"/>
    <property type="match status" value="2"/>
</dbReference>
<keyword evidence="3 6" id="KW-0202">Cytokine</keyword>
<dbReference type="GO" id="GO:0005615">
    <property type="term" value="C:extracellular space"/>
    <property type="evidence" value="ECO:0007669"/>
    <property type="project" value="UniProtKB-UniRule"/>
</dbReference>
<dbReference type="GO" id="GO:0006952">
    <property type="term" value="P:defense response"/>
    <property type="evidence" value="ECO:0007669"/>
    <property type="project" value="InterPro"/>
</dbReference>
<dbReference type="GO" id="GO:0006955">
    <property type="term" value="P:immune response"/>
    <property type="evidence" value="ECO:0007669"/>
    <property type="project" value="InterPro"/>
</dbReference>
<gene>
    <name evidence="8" type="ORF">F7725_013227</name>
</gene>
<reference evidence="8 9" key="1">
    <citation type="submission" date="2020-03" db="EMBL/GenBank/DDBJ databases">
        <title>Dissostichus mawsoni Genome sequencing and assembly.</title>
        <authorList>
            <person name="Park H."/>
        </authorList>
    </citation>
    <scope>NUCLEOTIDE SEQUENCE [LARGE SCALE GENOMIC DNA]</scope>
    <source>
        <strain evidence="8">DM0001</strain>
        <tissue evidence="8">Muscle</tissue>
    </source>
</reference>
<name>A0A7J5YPX2_DISMA</name>
<comment type="subcellular location">
    <subcellularLocation>
        <location evidence="1 6">Secreted</location>
    </subcellularLocation>
</comment>
<feature type="domain" description="Chemokine interleukin-8-like" evidence="7">
    <location>
        <begin position="53"/>
        <end position="114"/>
    </location>
</feature>
<keyword evidence="5" id="KW-1015">Disulfide bond</keyword>
<feature type="domain" description="Chemokine interleukin-8-like" evidence="7">
    <location>
        <begin position="165"/>
        <end position="226"/>
    </location>
</feature>
<dbReference type="OrthoDB" id="9948647at2759"/>
<sequence>MTHRALSHHAHTTLTSSSVLKDQTTAKMMTKAALLLSALTLCCCIASLQALPRERCMCIRTISSPMPVRVIKRIEVIPISGLCRRTEIIVTRRNGSKVCVNPAANWVNVLISNLQRALSHHAHTTLTSSSVLKDQTTAKMMTKAALLLSALTLCCCIASLQALPRERCKCIRTISSPMPVRVIKRIEVIPISGLCRRTEIIVTRRNGSKVCVNPAANWVNVLISNLQSQDGNSGSTPVSPNASKNNF</sequence>
<dbReference type="PROSITE" id="PS00471">
    <property type="entry name" value="SMALL_CYTOKINES_CXC"/>
    <property type="match status" value="2"/>
</dbReference>
<evidence type="ECO:0000256" key="3">
    <source>
        <dbReference type="ARBA" id="ARBA00022514"/>
    </source>
</evidence>
<evidence type="ECO:0000256" key="1">
    <source>
        <dbReference type="ARBA" id="ARBA00004613"/>
    </source>
</evidence>
<dbReference type="SUPFAM" id="SSF54117">
    <property type="entry name" value="Interleukin 8-like chemokines"/>
    <property type="match status" value="2"/>
</dbReference>